<dbReference type="STRING" id="984262.SGRA_0507"/>
<accession>H6L9R8</accession>
<gene>
    <name evidence="1" type="ordered locus">SGRA_0507</name>
</gene>
<reference evidence="1 2" key="1">
    <citation type="journal article" date="2012" name="Stand. Genomic Sci.">
        <title>Complete genome sequencing and analysis of Saprospira grandis str. Lewin, a predatory marine bacterium.</title>
        <authorList>
            <person name="Saw J.H."/>
            <person name="Yuryev A."/>
            <person name="Kanbe M."/>
            <person name="Hou S."/>
            <person name="Young A.G."/>
            <person name="Aizawa S."/>
            <person name="Alam M."/>
        </authorList>
    </citation>
    <scope>NUCLEOTIDE SEQUENCE [LARGE SCALE GENOMIC DNA]</scope>
    <source>
        <strain evidence="1 2">Lewin</strain>
    </source>
</reference>
<dbReference type="EMBL" id="CP002831">
    <property type="protein sequence ID" value="AFC23246.1"/>
    <property type="molecule type" value="Genomic_DNA"/>
</dbReference>
<organism evidence="1 2">
    <name type="scientific">Saprospira grandis (strain Lewin)</name>
    <dbReference type="NCBI Taxonomy" id="984262"/>
    <lineage>
        <taxon>Bacteria</taxon>
        <taxon>Pseudomonadati</taxon>
        <taxon>Bacteroidota</taxon>
        <taxon>Saprospiria</taxon>
        <taxon>Saprospirales</taxon>
        <taxon>Saprospiraceae</taxon>
        <taxon>Saprospira</taxon>
    </lineage>
</organism>
<dbReference type="HOGENOM" id="CLU_203297_0_0_10"/>
<sequence length="41" mass="4062">MNYRAGRAVSQLASLLGPAAAAPLWSAAFGGPAIHPSAAQL</sequence>
<dbReference type="KEGG" id="sgn:SGRA_0507"/>
<evidence type="ECO:0000313" key="1">
    <source>
        <dbReference type="EMBL" id="AFC23246.1"/>
    </source>
</evidence>
<proteinExistence type="predicted"/>
<protein>
    <submittedName>
        <fullName evidence="1">Uncharacterized protein</fullName>
    </submittedName>
</protein>
<keyword evidence="2" id="KW-1185">Reference proteome</keyword>
<dbReference type="Proteomes" id="UP000007519">
    <property type="component" value="Chromosome"/>
</dbReference>
<name>H6L9R8_SAPGL</name>
<evidence type="ECO:0000313" key="2">
    <source>
        <dbReference type="Proteomes" id="UP000007519"/>
    </source>
</evidence>
<dbReference type="AlphaFoldDB" id="H6L9R8"/>